<dbReference type="Pfam" id="PF12730">
    <property type="entry name" value="ABC2_membrane_4"/>
    <property type="match status" value="1"/>
</dbReference>
<protein>
    <recommendedName>
        <fullName evidence="3">ABC transporter permease</fullName>
    </recommendedName>
</protein>
<keyword evidence="1" id="KW-0812">Transmembrane</keyword>
<feature type="transmembrane region" description="Helical" evidence="1">
    <location>
        <begin position="21"/>
        <end position="38"/>
    </location>
</feature>
<evidence type="ECO:0008006" key="3">
    <source>
        <dbReference type="Google" id="ProtNLM"/>
    </source>
</evidence>
<accession>A0A3B0RWQ7</accession>
<reference evidence="2" key="1">
    <citation type="submission" date="2018-06" db="EMBL/GenBank/DDBJ databases">
        <authorList>
            <person name="Zhirakovskaya E."/>
        </authorList>
    </citation>
    <scope>NUCLEOTIDE SEQUENCE</scope>
</reference>
<feature type="transmembrane region" description="Helical" evidence="1">
    <location>
        <begin position="224"/>
        <end position="242"/>
    </location>
</feature>
<name>A0A3B0RWQ7_9ZZZZ</name>
<feature type="transmembrane region" description="Helical" evidence="1">
    <location>
        <begin position="99"/>
        <end position="123"/>
    </location>
</feature>
<evidence type="ECO:0000313" key="2">
    <source>
        <dbReference type="EMBL" id="VAV95501.1"/>
    </source>
</evidence>
<evidence type="ECO:0000256" key="1">
    <source>
        <dbReference type="SAM" id="Phobius"/>
    </source>
</evidence>
<feature type="transmembrane region" description="Helical" evidence="1">
    <location>
        <begin position="164"/>
        <end position="186"/>
    </location>
</feature>
<keyword evidence="1" id="KW-0472">Membrane</keyword>
<keyword evidence="1" id="KW-1133">Transmembrane helix</keyword>
<dbReference type="EMBL" id="UOEI01000150">
    <property type="protein sequence ID" value="VAV95501.1"/>
    <property type="molecule type" value="Genomic_DNA"/>
</dbReference>
<gene>
    <name evidence="2" type="ORF">MNBD_ACTINO01-515</name>
</gene>
<sequence>MKPLSNLFVMSVRQALPLRRTIILGLIQLSPMAIYLIATTNRTSDAAFEGLVGIASTILFALTVPVVSIVIGASALGVERRDQTLSFIALRPISRTALGATKMLAAITAAIGVNLIGVLALGLVHAARFGGAGLIVGLSVGVAIATSMYVSLTVPLGFLTDRAVIVAMAYLLVFENGVVSALPALATLSPWRIGLAAFAAMTNDALPFVFDSVEYLDVSLTRSVTAMVVTFAAGVLLTAQLLRSRDLA</sequence>
<feature type="transmembrane region" description="Helical" evidence="1">
    <location>
        <begin position="50"/>
        <end position="78"/>
    </location>
</feature>
<dbReference type="AlphaFoldDB" id="A0A3B0RWQ7"/>
<organism evidence="2">
    <name type="scientific">hydrothermal vent metagenome</name>
    <dbReference type="NCBI Taxonomy" id="652676"/>
    <lineage>
        <taxon>unclassified sequences</taxon>
        <taxon>metagenomes</taxon>
        <taxon>ecological metagenomes</taxon>
    </lineage>
</organism>
<feature type="transmembrane region" description="Helical" evidence="1">
    <location>
        <begin position="129"/>
        <end position="152"/>
    </location>
</feature>
<proteinExistence type="predicted"/>